<proteinExistence type="predicted"/>
<evidence type="ECO:0000313" key="1">
    <source>
        <dbReference type="EMBL" id="DAE00183.1"/>
    </source>
</evidence>
<organism evidence="1">
    <name type="scientific">Ackermannviridae sp. ctClB2</name>
    <dbReference type="NCBI Taxonomy" id="2825752"/>
    <lineage>
        <taxon>Viruses</taxon>
        <taxon>Duplodnaviria</taxon>
        <taxon>Heunggongvirae</taxon>
        <taxon>Uroviricota</taxon>
        <taxon>Caudoviricetes</taxon>
        <taxon>Pantevenvirales</taxon>
        <taxon>Ackermannviridae</taxon>
    </lineage>
</organism>
<keyword evidence="1" id="KW-0862">Zinc</keyword>
<protein>
    <submittedName>
        <fullName evidence="1">Zinc-finger double domain protein</fullName>
    </submittedName>
</protein>
<reference evidence="1" key="1">
    <citation type="journal article" date="2021" name="Proc. Natl. Acad. Sci. U.S.A.">
        <title>A Catalog of Tens of Thousands of Viruses from Human Metagenomes Reveals Hidden Associations with Chronic Diseases.</title>
        <authorList>
            <person name="Tisza M.J."/>
            <person name="Buck C.B."/>
        </authorList>
    </citation>
    <scope>NUCLEOTIDE SEQUENCE</scope>
    <source>
        <strain evidence="1">CtClB2</strain>
    </source>
</reference>
<name>A0A8S5NZC1_9CAUD</name>
<keyword evidence="1" id="KW-0863">Zinc-finger</keyword>
<sequence length="146" mass="17294">MEIPKNLQKYHSYLCNSLQRLKDMKLKPKQMKKETVGVEIECYKCGKSFKMVFTITEWAAYLDTQRKLIEEKGIVMSNQDTVSMFRYKNMRFLKHLFLECCESCLQEEERIQVDGLMSLENNIKLILGTYEKGKEEYERAPITSLL</sequence>
<accession>A0A8S5NZC1</accession>
<keyword evidence="1" id="KW-0479">Metal-binding</keyword>
<dbReference type="EMBL" id="BK015300">
    <property type="protein sequence ID" value="DAE00183.1"/>
    <property type="molecule type" value="Genomic_DNA"/>
</dbReference>
<dbReference type="GO" id="GO:0008270">
    <property type="term" value="F:zinc ion binding"/>
    <property type="evidence" value="ECO:0007669"/>
    <property type="project" value="UniProtKB-KW"/>
</dbReference>